<keyword evidence="2 5" id="KW-0812">Transmembrane</keyword>
<keyword evidence="7" id="KW-1185">Reference proteome</keyword>
<name>A0AA36C1D2_OCTVU</name>
<gene>
    <name evidence="6" type="ORF">OCTVUL_1B020222</name>
</gene>
<comment type="subcellular location">
    <subcellularLocation>
        <location evidence="1">Membrane</location>
        <topology evidence="1">Multi-pass membrane protein</topology>
    </subcellularLocation>
</comment>
<dbReference type="EMBL" id="OX597843">
    <property type="protein sequence ID" value="CAI9744535.1"/>
    <property type="molecule type" value="Genomic_DNA"/>
</dbReference>
<evidence type="ECO:0000313" key="6">
    <source>
        <dbReference type="EMBL" id="CAI9744535.1"/>
    </source>
</evidence>
<feature type="transmembrane region" description="Helical" evidence="5">
    <location>
        <begin position="29"/>
        <end position="46"/>
    </location>
</feature>
<dbReference type="PANTHER" id="PTHR45692:SF1">
    <property type="entry name" value="G-PROTEIN COUPLED RECEPTORS FAMILY 2 PROFILE 2 DOMAIN-CONTAINING PROTEIN"/>
    <property type="match status" value="1"/>
</dbReference>
<dbReference type="Pfam" id="PF00002">
    <property type="entry name" value="7tm_2"/>
    <property type="match status" value="1"/>
</dbReference>
<dbReference type="PANTHER" id="PTHR45692">
    <property type="entry name" value="G_PROTEIN_RECEP_F2_4 DOMAIN-CONTAINING PROTEIN"/>
    <property type="match status" value="1"/>
</dbReference>
<dbReference type="GO" id="GO:0004930">
    <property type="term" value="F:G protein-coupled receptor activity"/>
    <property type="evidence" value="ECO:0007669"/>
    <property type="project" value="InterPro"/>
</dbReference>
<dbReference type="Proteomes" id="UP001162480">
    <property type="component" value="Chromosome 30"/>
</dbReference>
<evidence type="ECO:0000256" key="3">
    <source>
        <dbReference type="ARBA" id="ARBA00022989"/>
    </source>
</evidence>
<keyword evidence="4 5" id="KW-0472">Membrane</keyword>
<keyword evidence="3 5" id="KW-1133">Transmembrane helix</keyword>
<evidence type="ECO:0000256" key="5">
    <source>
        <dbReference type="SAM" id="Phobius"/>
    </source>
</evidence>
<sequence length="112" mass="12649">MSVEAFHVFLSVVVVFKTCETSFMKKSSILAWGLPAVIVIITLAINSTNNYIKIAEVTCLLCCFPDSRGDNSHLQLYPDISRDMVSHITAKKQEVQELVMKQRIEQQKLTSE</sequence>
<evidence type="ECO:0000256" key="1">
    <source>
        <dbReference type="ARBA" id="ARBA00004141"/>
    </source>
</evidence>
<dbReference type="Gene3D" id="1.20.1070.10">
    <property type="entry name" value="Rhodopsin 7-helix transmembrane proteins"/>
    <property type="match status" value="1"/>
</dbReference>
<evidence type="ECO:0000256" key="2">
    <source>
        <dbReference type="ARBA" id="ARBA00022692"/>
    </source>
</evidence>
<protein>
    <submittedName>
        <fullName evidence="6">Adhesion G-protein coupled receptor G6-like</fullName>
    </submittedName>
</protein>
<proteinExistence type="predicted"/>
<dbReference type="AlphaFoldDB" id="A0AA36C1D2"/>
<organism evidence="6 7">
    <name type="scientific">Octopus vulgaris</name>
    <name type="common">Common octopus</name>
    <dbReference type="NCBI Taxonomy" id="6645"/>
    <lineage>
        <taxon>Eukaryota</taxon>
        <taxon>Metazoa</taxon>
        <taxon>Spiralia</taxon>
        <taxon>Lophotrochozoa</taxon>
        <taxon>Mollusca</taxon>
        <taxon>Cephalopoda</taxon>
        <taxon>Coleoidea</taxon>
        <taxon>Octopodiformes</taxon>
        <taxon>Octopoda</taxon>
        <taxon>Incirrata</taxon>
        <taxon>Octopodidae</taxon>
        <taxon>Octopus</taxon>
    </lineage>
</organism>
<dbReference type="GO" id="GO:0016020">
    <property type="term" value="C:membrane"/>
    <property type="evidence" value="ECO:0007669"/>
    <property type="project" value="UniProtKB-SubCell"/>
</dbReference>
<evidence type="ECO:0000313" key="7">
    <source>
        <dbReference type="Proteomes" id="UP001162480"/>
    </source>
</evidence>
<accession>A0AA36C1D2</accession>
<reference evidence="6" key="1">
    <citation type="submission" date="2023-08" db="EMBL/GenBank/DDBJ databases">
        <authorList>
            <person name="Alioto T."/>
            <person name="Alioto T."/>
            <person name="Gomez Garrido J."/>
        </authorList>
    </citation>
    <scope>NUCLEOTIDE SEQUENCE</scope>
</reference>
<evidence type="ECO:0000256" key="4">
    <source>
        <dbReference type="ARBA" id="ARBA00023136"/>
    </source>
</evidence>
<dbReference type="InterPro" id="IPR000832">
    <property type="entry name" value="GPCR_2_secretin-like"/>
</dbReference>